<evidence type="ECO:0000313" key="3">
    <source>
        <dbReference type="EMBL" id="CAE1297683.1"/>
    </source>
</evidence>
<gene>
    <name evidence="3" type="ORF">SPHA_52156</name>
</gene>
<dbReference type="PANTHER" id="PTHR43686">
    <property type="entry name" value="SULFURTRANSFERASE-RELATED"/>
    <property type="match status" value="1"/>
</dbReference>
<dbReference type="EMBL" id="CAHIKZ030003216">
    <property type="protein sequence ID" value="CAE1297683.1"/>
    <property type="molecule type" value="Genomic_DNA"/>
</dbReference>
<feature type="region of interest" description="Disordered" evidence="1">
    <location>
        <begin position="1"/>
        <end position="30"/>
    </location>
</feature>
<comment type="caution">
    <text evidence="3">The sequence shown here is derived from an EMBL/GenBank/DDBJ whole genome shotgun (WGS) entry which is preliminary data.</text>
</comment>
<proteinExistence type="predicted"/>
<dbReference type="Proteomes" id="UP000597762">
    <property type="component" value="Unassembled WGS sequence"/>
</dbReference>
<evidence type="ECO:0000259" key="2">
    <source>
        <dbReference type="Pfam" id="PF00266"/>
    </source>
</evidence>
<name>A0A812DBI5_ACAPH</name>
<dbReference type="InterPro" id="IPR015424">
    <property type="entry name" value="PyrdxlP-dep_Trfase"/>
</dbReference>
<dbReference type="SUPFAM" id="SSF53383">
    <property type="entry name" value="PLP-dependent transferases"/>
    <property type="match status" value="1"/>
</dbReference>
<evidence type="ECO:0000313" key="4">
    <source>
        <dbReference type="Proteomes" id="UP000597762"/>
    </source>
</evidence>
<feature type="domain" description="Aminotransferase class V" evidence="2">
    <location>
        <begin position="69"/>
        <end position="182"/>
    </location>
</feature>
<dbReference type="PANTHER" id="PTHR43686:SF1">
    <property type="entry name" value="AMINOTRAN_5 DOMAIN-CONTAINING PROTEIN"/>
    <property type="match status" value="1"/>
</dbReference>
<dbReference type="InterPro" id="IPR015421">
    <property type="entry name" value="PyrdxlP-dep_Trfase_major"/>
</dbReference>
<dbReference type="Gene3D" id="3.40.640.10">
    <property type="entry name" value="Type I PLP-dependent aspartate aminotransferase-like (Major domain)"/>
    <property type="match status" value="2"/>
</dbReference>
<dbReference type="OrthoDB" id="420046at2759"/>
<dbReference type="InterPro" id="IPR015422">
    <property type="entry name" value="PyrdxlP-dep_Trfase_small"/>
</dbReference>
<sequence length="643" mass="72370">MEEKAKFFLPIEEENGDSDADKKQKNKRKSVSKVYRGNYNDLPMFKYIRDNIIGSDLVVKGPYGPVKVVYCDFTASGRSLTFIEDYIRNYVQPFYGNTHTTTSINSRQTSRFRDDARELIRNAVNATDDDVVIFTGTGCTGAIHKLIGGLDLKNSADIEKTVVIIGPYEHHSNILPWMELGLKTCQLEKKKFDIIAAFSAASNVTGILTDTDVVTKLIHKYGGLSMWDYATAGAYVKVNMNPNVQAAHKDAVYLSPHKFVGGPGTPGLLIAKKKLFKNVVPDHVGGGTVLFVTRDSHLYLKDIESREEGGTPGIIESIRAGMVFQLKEAVGPNNIEQREEDLCRRAFAKWKNNANLMILGSHSSRRLPIFSFLVRHPQSNKLLHHNFVSSVLNDMFGIQARGGCACAGPYATDLLGISEELFAKFSWFLKSQCEYGKGCEKCIENTLEVMRPGFTRLNLPFFYEDKTIDYILDAVDFVATHAWKLLPFYICEPHTGAWVHQNFYDHYGESFFSLADIVYENGQCFNTNPCPASLDTTCDLQDVTDDAHEVIVAVENNLEFSEDQLNDNVDDQIPENKKQLRWFLTSSEALSIMKSGNYSSISNTLDKTDNPVFMPRPPSVRRLSMDASYRQSMQRILSWTNKI</sequence>
<dbReference type="AlphaFoldDB" id="A0A812DBI5"/>
<feature type="domain" description="Aminotransferase class V" evidence="2">
    <location>
        <begin position="195"/>
        <end position="412"/>
    </location>
</feature>
<evidence type="ECO:0000256" key="1">
    <source>
        <dbReference type="SAM" id="MobiDB-lite"/>
    </source>
</evidence>
<keyword evidence="4" id="KW-1185">Reference proteome</keyword>
<organism evidence="3 4">
    <name type="scientific">Acanthosepion pharaonis</name>
    <name type="common">Pharaoh cuttlefish</name>
    <name type="synonym">Sepia pharaonis</name>
    <dbReference type="NCBI Taxonomy" id="158019"/>
    <lineage>
        <taxon>Eukaryota</taxon>
        <taxon>Metazoa</taxon>
        <taxon>Spiralia</taxon>
        <taxon>Lophotrochozoa</taxon>
        <taxon>Mollusca</taxon>
        <taxon>Cephalopoda</taxon>
        <taxon>Coleoidea</taxon>
        <taxon>Decapodiformes</taxon>
        <taxon>Sepiida</taxon>
        <taxon>Sepiina</taxon>
        <taxon>Sepiidae</taxon>
        <taxon>Acanthosepion</taxon>
    </lineage>
</organism>
<reference evidence="3" key="1">
    <citation type="submission" date="2021-01" db="EMBL/GenBank/DDBJ databases">
        <authorList>
            <person name="Li R."/>
            <person name="Bekaert M."/>
        </authorList>
    </citation>
    <scope>NUCLEOTIDE SEQUENCE</scope>
    <source>
        <strain evidence="3">Farmed</strain>
    </source>
</reference>
<dbReference type="Pfam" id="PF00266">
    <property type="entry name" value="Aminotran_5"/>
    <property type="match status" value="2"/>
</dbReference>
<protein>
    <recommendedName>
        <fullName evidence="2">Aminotransferase class V domain-containing protein</fullName>
    </recommendedName>
</protein>
<dbReference type="Gene3D" id="3.90.1150.10">
    <property type="entry name" value="Aspartate Aminotransferase, domain 1"/>
    <property type="match status" value="1"/>
</dbReference>
<dbReference type="InterPro" id="IPR000192">
    <property type="entry name" value="Aminotrans_V_dom"/>
</dbReference>
<accession>A0A812DBI5</accession>